<gene>
    <name evidence="1" type="ORF">Tci_848967</name>
</gene>
<organism evidence="1">
    <name type="scientific">Tanacetum cinerariifolium</name>
    <name type="common">Dalmatian daisy</name>
    <name type="synonym">Chrysanthemum cinerariifolium</name>
    <dbReference type="NCBI Taxonomy" id="118510"/>
    <lineage>
        <taxon>Eukaryota</taxon>
        <taxon>Viridiplantae</taxon>
        <taxon>Streptophyta</taxon>
        <taxon>Embryophyta</taxon>
        <taxon>Tracheophyta</taxon>
        <taxon>Spermatophyta</taxon>
        <taxon>Magnoliopsida</taxon>
        <taxon>eudicotyledons</taxon>
        <taxon>Gunneridae</taxon>
        <taxon>Pentapetalae</taxon>
        <taxon>asterids</taxon>
        <taxon>campanulids</taxon>
        <taxon>Asterales</taxon>
        <taxon>Asteraceae</taxon>
        <taxon>Asteroideae</taxon>
        <taxon>Anthemideae</taxon>
        <taxon>Anthemidinae</taxon>
        <taxon>Tanacetum</taxon>
    </lineage>
</organism>
<name>A0A699QWG0_TANCI</name>
<feature type="non-terminal residue" evidence="1">
    <location>
        <position position="1"/>
    </location>
</feature>
<proteinExistence type="predicted"/>
<accession>A0A699QWG0</accession>
<evidence type="ECO:0008006" key="2">
    <source>
        <dbReference type="Google" id="ProtNLM"/>
    </source>
</evidence>
<evidence type="ECO:0000313" key="1">
    <source>
        <dbReference type="EMBL" id="GFC76997.1"/>
    </source>
</evidence>
<reference evidence="1" key="1">
    <citation type="journal article" date="2019" name="Sci. Rep.">
        <title>Draft genome of Tanacetum cinerariifolium, the natural source of mosquito coil.</title>
        <authorList>
            <person name="Yamashiro T."/>
            <person name="Shiraishi A."/>
            <person name="Satake H."/>
            <person name="Nakayama K."/>
        </authorList>
    </citation>
    <scope>NUCLEOTIDE SEQUENCE</scope>
</reference>
<dbReference type="AlphaFoldDB" id="A0A699QWG0"/>
<protein>
    <recommendedName>
        <fullName evidence="2">Retrovirus-related Pol polyprotein from transposon TNT 1-94</fullName>
    </recommendedName>
</protein>
<comment type="caution">
    <text evidence="1">The sequence shown here is derived from an EMBL/GenBank/DDBJ whole genome shotgun (WGS) entry which is preliminary data.</text>
</comment>
<feature type="non-terminal residue" evidence="1">
    <location>
        <position position="186"/>
    </location>
</feature>
<dbReference type="EMBL" id="BKCJ011059039">
    <property type="protein sequence ID" value="GFC76997.1"/>
    <property type="molecule type" value="Genomic_DNA"/>
</dbReference>
<sequence>KQCTKPRRKCDAEWFKDKVLLVQAQANGQVLQDEELEFLADPGKTESSSNQTVVINNGAYQADDLDAYDSDCDEINSAKIALMANLSHYGSDNHAENSTLPALQDDLILYVIEQLKTQVVTCTKINQDNKHVNDLLTAELERYKSQERVLNELKHDEKAYTSYESSQEIESLKHTLSEYLKEKESL</sequence>